<dbReference type="EMBL" id="SZPZ01000002">
    <property type="protein sequence ID" value="TKK79905.1"/>
    <property type="molecule type" value="Genomic_DNA"/>
</dbReference>
<evidence type="ECO:0000313" key="5">
    <source>
        <dbReference type="Proteomes" id="UP000305836"/>
    </source>
</evidence>
<evidence type="ECO:0000259" key="3">
    <source>
        <dbReference type="PROSITE" id="PS50125"/>
    </source>
</evidence>
<feature type="transmembrane region" description="Helical" evidence="2">
    <location>
        <begin position="237"/>
        <end position="254"/>
    </location>
</feature>
<keyword evidence="2" id="KW-1133">Transmembrane helix</keyword>
<feature type="transmembrane region" description="Helical" evidence="2">
    <location>
        <begin position="108"/>
        <end position="130"/>
    </location>
</feature>
<dbReference type="PANTHER" id="PTHR43081:SF1">
    <property type="entry name" value="ADENYLATE CYCLASE, TERMINAL-DIFFERENTIATION SPECIFIC"/>
    <property type="match status" value="1"/>
</dbReference>
<feature type="domain" description="Guanylate cyclase" evidence="3">
    <location>
        <begin position="275"/>
        <end position="404"/>
    </location>
</feature>
<dbReference type="OrthoDB" id="9806704at2"/>
<dbReference type="Proteomes" id="UP000305836">
    <property type="component" value="Unassembled WGS sequence"/>
</dbReference>
<organism evidence="4 5">
    <name type="scientific">Kribbella jiaozuonensis</name>
    <dbReference type="NCBI Taxonomy" id="2575441"/>
    <lineage>
        <taxon>Bacteria</taxon>
        <taxon>Bacillati</taxon>
        <taxon>Actinomycetota</taxon>
        <taxon>Actinomycetes</taxon>
        <taxon>Propionibacteriales</taxon>
        <taxon>Kribbellaceae</taxon>
        <taxon>Kribbella</taxon>
    </lineage>
</organism>
<dbReference type="SMART" id="SM00044">
    <property type="entry name" value="CYCc"/>
    <property type="match status" value="1"/>
</dbReference>
<comment type="similarity">
    <text evidence="1">Belongs to the adenylyl cyclase class-3 family.</text>
</comment>
<evidence type="ECO:0000313" key="4">
    <source>
        <dbReference type="EMBL" id="TKK79905.1"/>
    </source>
</evidence>
<protein>
    <submittedName>
        <fullName evidence="4">Adenylate/guanylate cyclase domain-containing protein</fullName>
    </submittedName>
</protein>
<dbReference type="PANTHER" id="PTHR43081">
    <property type="entry name" value="ADENYLATE CYCLASE, TERMINAL-DIFFERENTIATION SPECIFIC-RELATED"/>
    <property type="match status" value="1"/>
</dbReference>
<sequence length="452" mass="48629">MPERRFVYTPAMVALTALVLLIPIAGLVLLLRNPRLDLHWEHHPTHFWLVLLTAGLSAVLAYLTGAAALRRGDARVLFVSLAFLSAAGFLGLHALATPKVLLDTQNAGFTLATPVGVALGSVFAFLSSLTISGVTWGRRLRVALLLLMALWAVASVLRLPPLHQTSVPEVADGILTALAIPAIILYAVAAGRYLQTWWARPSLMLLSMVSAFVLLAEAMVALVFARNWHLSWWEWHALMLAAFILVVAGVRIQWYEERFADLYQADTVSGERELSVLFADLQGFTTFSEKHEPAEVTAMLNTYFEVVVPPVVRRHGGDVDRIIGDALMVTFNKRGDQPDHAYLAAAAGLALQAAAAAVRASHPNWPEFRVGINSGNASVSLLGTEGGRTHTVIGDTVNVASRIEGKAPGGAVAIGPATKALLPQARTESLGLLSLKGKAEPMEVYQLLALGE</sequence>
<dbReference type="Pfam" id="PF00211">
    <property type="entry name" value="Guanylate_cyc"/>
    <property type="match status" value="1"/>
</dbReference>
<accession>A0A4U3LUX5</accession>
<proteinExistence type="inferred from homology"/>
<dbReference type="RefSeq" id="WP_137254850.1">
    <property type="nucleotide sequence ID" value="NZ_JBHSPQ010000001.1"/>
</dbReference>
<dbReference type="Gene3D" id="3.30.70.1230">
    <property type="entry name" value="Nucleotide cyclase"/>
    <property type="match status" value="1"/>
</dbReference>
<feature type="transmembrane region" description="Helical" evidence="2">
    <location>
        <begin position="12"/>
        <end position="31"/>
    </location>
</feature>
<keyword evidence="2" id="KW-0812">Transmembrane</keyword>
<feature type="transmembrane region" description="Helical" evidence="2">
    <location>
        <begin position="142"/>
        <end position="161"/>
    </location>
</feature>
<gene>
    <name evidence="4" type="ORF">FDA38_16220</name>
</gene>
<name>A0A4U3LUX5_9ACTN</name>
<dbReference type="SUPFAM" id="SSF55073">
    <property type="entry name" value="Nucleotide cyclase"/>
    <property type="match status" value="1"/>
</dbReference>
<dbReference type="GO" id="GO:0004016">
    <property type="term" value="F:adenylate cyclase activity"/>
    <property type="evidence" value="ECO:0007669"/>
    <property type="project" value="UniProtKB-ARBA"/>
</dbReference>
<dbReference type="InterPro" id="IPR029787">
    <property type="entry name" value="Nucleotide_cyclase"/>
</dbReference>
<dbReference type="InterPro" id="IPR050697">
    <property type="entry name" value="Adenylyl/Guanylyl_Cyclase_3/4"/>
</dbReference>
<dbReference type="AlphaFoldDB" id="A0A4U3LUX5"/>
<keyword evidence="5" id="KW-1185">Reference proteome</keyword>
<feature type="transmembrane region" description="Helical" evidence="2">
    <location>
        <begin position="173"/>
        <end position="191"/>
    </location>
</feature>
<dbReference type="PROSITE" id="PS50125">
    <property type="entry name" value="GUANYLATE_CYCLASE_2"/>
    <property type="match status" value="1"/>
</dbReference>
<keyword evidence="2" id="KW-0472">Membrane</keyword>
<dbReference type="GO" id="GO:0035556">
    <property type="term" value="P:intracellular signal transduction"/>
    <property type="evidence" value="ECO:0007669"/>
    <property type="project" value="InterPro"/>
</dbReference>
<feature type="transmembrane region" description="Helical" evidence="2">
    <location>
        <begin position="76"/>
        <end position="96"/>
    </location>
</feature>
<reference evidence="4 5" key="1">
    <citation type="submission" date="2019-04" db="EMBL/GenBank/DDBJ databases">
        <title>Kribbella sp. NEAU-THZ 27 nov., a novel actinomycete isolated from soil.</title>
        <authorList>
            <person name="Duan L."/>
        </authorList>
    </citation>
    <scope>NUCLEOTIDE SEQUENCE [LARGE SCALE GENOMIC DNA]</scope>
    <source>
        <strain evidence="5">NEAU-THZ27</strain>
    </source>
</reference>
<dbReference type="GO" id="GO:0009190">
    <property type="term" value="P:cyclic nucleotide biosynthetic process"/>
    <property type="evidence" value="ECO:0007669"/>
    <property type="project" value="InterPro"/>
</dbReference>
<evidence type="ECO:0000256" key="1">
    <source>
        <dbReference type="ARBA" id="ARBA00005381"/>
    </source>
</evidence>
<feature type="transmembrane region" description="Helical" evidence="2">
    <location>
        <begin position="203"/>
        <end position="225"/>
    </location>
</feature>
<dbReference type="CDD" id="cd07302">
    <property type="entry name" value="CHD"/>
    <property type="match status" value="1"/>
</dbReference>
<dbReference type="InterPro" id="IPR001054">
    <property type="entry name" value="A/G_cyclase"/>
</dbReference>
<evidence type="ECO:0000256" key="2">
    <source>
        <dbReference type="SAM" id="Phobius"/>
    </source>
</evidence>
<feature type="transmembrane region" description="Helical" evidence="2">
    <location>
        <begin position="46"/>
        <end position="69"/>
    </location>
</feature>
<comment type="caution">
    <text evidence="4">The sequence shown here is derived from an EMBL/GenBank/DDBJ whole genome shotgun (WGS) entry which is preliminary data.</text>
</comment>